<dbReference type="Proteomes" id="UP001476798">
    <property type="component" value="Unassembled WGS sequence"/>
</dbReference>
<organism evidence="1 2">
    <name type="scientific">Goodea atripinnis</name>
    <dbReference type="NCBI Taxonomy" id="208336"/>
    <lineage>
        <taxon>Eukaryota</taxon>
        <taxon>Metazoa</taxon>
        <taxon>Chordata</taxon>
        <taxon>Craniata</taxon>
        <taxon>Vertebrata</taxon>
        <taxon>Euteleostomi</taxon>
        <taxon>Actinopterygii</taxon>
        <taxon>Neopterygii</taxon>
        <taxon>Teleostei</taxon>
        <taxon>Neoteleostei</taxon>
        <taxon>Acanthomorphata</taxon>
        <taxon>Ovalentaria</taxon>
        <taxon>Atherinomorphae</taxon>
        <taxon>Cyprinodontiformes</taxon>
        <taxon>Goodeidae</taxon>
        <taxon>Goodea</taxon>
    </lineage>
</organism>
<protein>
    <submittedName>
        <fullName evidence="1">Uncharacterized protein</fullName>
    </submittedName>
</protein>
<dbReference type="EMBL" id="JAHRIO010043611">
    <property type="protein sequence ID" value="MEQ2173034.1"/>
    <property type="molecule type" value="Genomic_DNA"/>
</dbReference>
<gene>
    <name evidence="1" type="ORF">GOODEAATRI_027574</name>
</gene>
<proteinExistence type="predicted"/>
<sequence>MISNSVDSSEKNRCITDGQHSVGSWAFLCGLSMFTSHLSFNSPETCMLGQLAALKCVCCCVQYKSSIKAKKLKNPYNSFHVHPSIHPCRVVVPISGGHLARGGVHPAHVADPS</sequence>
<comment type="caution">
    <text evidence="1">The sequence shown here is derived from an EMBL/GenBank/DDBJ whole genome shotgun (WGS) entry which is preliminary data.</text>
</comment>
<name>A0ABV0NNQ2_9TELE</name>
<reference evidence="1 2" key="1">
    <citation type="submission" date="2021-06" db="EMBL/GenBank/DDBJ databases">
        <authorList>
            <person name="Palmer J.M."/>
        </authorList>
    </citation>
    <scope>NUCLEOTIDE SEQUENCE [LARGE SCALE GENOMIC DNA]</scope>
    <source>
        <strain evidence="1 2">GA_2019</strain>
        <tissue evidence="1">Muscle</tissue>
    </source>
</reference>
<keyword evidence="2" id="KW-1185">Reference proteome</keyword>
<evidence type="ECO:0000313" key="1">
    <source>
        <dbReference type="EMBL" id="MEQ2173034.1"/>
    </source>
</evidence>
<accession>A0ABV0NNQ2</accession>
<evidence type="ECO:0000313" key="2">
    <source>
        <dbReference type="Proteomes" id="UP001476798"/>
    </source>
</evidence>